<dbReference type="EMBL" id="CAUYUE010000018">
    <property type="protein sequence ID" value="CAK0787916.1"/>
    <property type="molecule type" value="Genomic_DNA"/>
</dbReference>
<dbReference type="AlphaFoldDB" id="A0AAV1IM66"/>
<reference evidence="1 2" key="1">
    <citation type="submission" date="2023-10" db="EMBL/GenBank/DDBJ databases">
        <authorList>
            <person name="Maclean D."/>
            <person name="Macfadyen A."/>
        </authorList>
    </citation>
    <scope>NUCLEOTIDE SEQUENCE [LARGE SCALE GENOMIC DNA]</scope>
</reference>
<evidence type="ECO:0000313" key="1">
    <source>
        <dbReference type="EMBL" id="CAK0787916.1"/>
    </source>
</evidence>
<sequence length="50" mass="5069">MAAHARQLAAQQGLHALSTPLGQPAPFMHCHADDTTIHAASPADAAAILA</sequence>
<gene>
    <name evidence="1" type="ORF">CVIRNUC_011138</name>
</gene>
<accession>A0AAV1IM66</accession>
<organism evidence="1 2">
    <name type="scientific">Coccomyxa viridis</name>
    <dbReference type="NCBI Taxonomy" id="1274662"/>
    <lineage>
        <taxon>Eukaryota</taxon>
        <taxon>Viridiplantae</taxon>
        <taxon>Chlorophyta</taxon>
        <taxon>core chlorophytes</taxon>
        <taxon>Trebouxiophyceae</taxon>
        <taxon>Trebouxiophyceae incertae sedis</taxon>
        <taxon>Coccomyxaceae</taxon>
        <taxon>Coccomyxa</taxon>
    </lineage>
</organism>
<name>A0AAV1IM66_9CHLO</name>
<keyword evidence="2" id="KW-1185">Reference proteome</keyword>
<evidence type="ECO:0000313" key="2">
    <source>
        <dbReference type="Proteomes" id="UP001314263"/>
    </source>
</evidence>
<protein>
    <submittedName>
        <fullName evidence="1">Uncharacterized protein</fullName>
    </submittedName>
</protein>
<proteinExistence type="predicted"/>
<dbReference type="Proteomes" id="UP001314263">
    <property type="component" value="Unassembled WGS sequence"/>
</dbReference>
<comment type="caution">
    <text evidence="1">The sequence shown here is derived from an EMBL/GenBank/DDBJ whole genome shotgun (WGS) entry which is preliminary data.</text>
</comment>